<dbReference type="RefSeq" id="WP_306876181.1">
    <property type="nucleotide sequence ID" value="NZ_JAUSRB010000004.1"/>
</dbReference>
<protein>
    <submittedName>
        <fullName evidence="1">Phage tail-like protein</fullName>
    </submittedName>
</protein>
<evidence type="ECO:0000313" key="1">
    <source>
        <dbReference type="EMBL" id="MDP9870323.1"/>
    </source>
</evidence>
<organism evidence="1 2">
    <name type="scientific">Streptosporangium brasiliense</name>
    <dbReference type="NCBI Taxonomy" id="47480"/>
    <lineage>
        <taxon>Bacteria</taxon>
        <taxon>Bacillati</taxon>
        <taxon>Actinomycetota</taxon>
        <taxon>Actinomycetes</taxon>
        <taxon>Streptosporangiales</taxon>
        <taxon>Streptosporangiaceae</taxon>
        <taxon>Streptosporangium</taxon>
    </lineage>
</organism>
<dbReference type="InterPro" id="IPR010667">
    <property type="entry name" value="Phage_T4_Gp19"/>
</dbReference>
<gene>
    <name evidence="1" type="ORF">J2S55_009661</name>
</gene>
<dbReference type="Proteomes" id="UP001230426">
    <property type="component" value="Unassembled WGS sequence"/>
</dbReference>
<dbReference type="PANTHER" id="PTHR38009:SF1">
    <property type="entry name" value="CONSERVED HYPOTHETICAL PHAGE TAIL PROTEIN"/>
    <property type="match status" value="1"/>
</dbReference>
<comment type="caution">
    <text evidence="1">The sequence shown here is derived from an EMBL/GenBank/DDBJ whole genome shotgun (WGS) entry which is preliminary data.</text>
</comment>
<reference evidence="1 2" key="1">
    <citation type="submission" date="2023-07" db="EMBL/GenBank/DDBJ databases">
        <title>Sequencing the genomes of 1000 actinobacteria strains.</title>
        <authorList>
            <person name="Klenk H.-P."/>
        </authorList>
    </citation>
    <scope>NUCLEOTIDE SEQUENCE [LARGE SCALE GENOMIC DNA]</scope>
    <source>
        <strain evidence="1 2">DSM 44109</strain>
    </source>
</reference>
<dbReference type="InterPro" id="IPR011747">
    <property type="entry name" value="CHP02241"/>
</dbReference>
<dbReference type="PANTHER" id="PTHR38009">
    <property type="entry name" value="CONSERVED HYPOTHETICAL PHAGE TAIL PROTEIN"/>
    <property type="match status" value="1"/>
</dbReference>
<name>A0ABT9RML7_9ACTN</name>
<evidence type="ECO:0000313" key="2">
    <source>
        <dbReference type="Proteomes" id="UP001230426"/>
    </source>
</evidence>
<dbReference type="Pfam" id="PF06841">
    <property type="entry name" value="Phage_T4_gp19"/>
    <property type="match status" value="1"/>
</dbReference>
<dbReference type="NCBIfam" id="TIGR02241">
    <property type="entry name" value="conserved hypothetical phage tail region protein"/>
    <property type="match status" value="1"/>
</dbReference>
<proteinExistence type="predicted"/>
<sequence>MATQATRLKEDPLRSFRFKVVFGGAGTGDRYKFGQAGFMNVSGLSMTTEVIPYREGGMNTTTRKMPGQSDFSPVSMSRGLMVGEPAMMLWMNDLFDALQGSAGSKIPDFRMNIDIYLLAHPWPGPDPIALAGWRLLNAWPTSVAFSDLDAGANSISINQMSLAHEGWYFKLNPDISGTGVVL</sequence>
<dbReference type="EMBL" id="JAUSRB010000004">
    <property type="protein sequence ID" value="MDP9870323.1"/>
    <property type="molecule type" value="Genomic_DNA"/>
</dbReference>
<keyword evidence="2" id="KW-1185">Reference proteome</keyword>
<accession>A0ABT9RML7</accession>